<gene>
    <name evidence="12" type="ORF">EL26_16675</name>
</gene>
<dbReference type="PROSITE" id="PS50109">
    <property type="entry name" value="HIS_KIN"/>
    <property type="match status" value="1"/>
</dbReference>
<dbReference type="Gene3D" id="3.30.450.20">
    <property type="entry name" value="PAS domain"/>
    <property type="match status" value="2"/>
</dbReference>
<keyword evidence="3" id="KW-0597">Phosphoprotein</keyword>
<dbReference type="InterPro" id="IPR013656">
    <property type="entry name" value="PAS_4"/>
</dbReference>
<dbReference type="GO" id="GO:0005524">
    <property type="term" value="F:ATP binding"/>
    <property type="evidence" value="ECO:0007669"/>
    <property type="project" value="UniProtKB-KW"/>
</dbReference>
<evidence type="ECO:0000256" key="5">
    <source>
        <dbReference type="ARBA" id="ARBA00022741"/>
    </source>
</evidence>
<dbReference type="InterPro" id="IPR003661">
    <property type="entry name" value="HisK_dim/P_dom"/>
</dbReference>
<evidence type="ECO:0000313" key="13">
    <source>
        <dbReference type="Proteomes" id="UP000027931"/>
    </source>
</evidence>
<dbReference type="InterPro" id="IPR004358">
    <property type="entry name" value="Sig_transdc_His_kin-like_C"/>
</dbReference>
<dbReference type="CDD" id="cd00075">
    <property type="entry name" value="HATPase"/>
    <property type="match status" value="1"/>
</dbReference>
<dbReference type="NCBIfam" id="TIGR00229">
    <property type="entry name" value="sensory_box"/>
    <property type="match status" value="2"/>
</dbReference>
<keyword evidence="9" id="KW-0812">Transmembrane</keyword>
<dbReference type="PANTHER" id="PTHR43065">
    <property type="entry name" value="SENSOR HISTIDINE KINASE"/>
    <property type="match status" value="1"/>
</dbReference>
<evidence type="ECO:0000259" key="10">
    <source>
        <dbReference type="PROSITE" id="PS50109"/>
    </source>
</evidence>
<keyword evidence="13" id="KW-1185">Reference proteome</keyword>
<dbReference type="SMART" id="SM00388">
    <property type="entry name" value="HisKA"/>
    <property type="match status" value="1"/>
</dbReference>
<name>A0A074LJ23_9BACL</name>
<dbReference type="GO" id="GO:0000155">
    <property type="term" value="F:phosphorelay sensor kinase activity"/>
    <property type="evidence" value="ECO:0007669"/>
    <property type="project" value="InterPro"/>
</dbReference>
<dbReference type="InterPro" id="IPR036097">
    <property type="entry name" value="HisK_dim/P_sf"/>
</dbReference>
<dbReference type="Pfam" id="PF13188">
    <property type="entry name" value="PAS_8"/>
    <property type="match status" value="1"/>
</dbReference>
<dbReference type="SMART" id="SM00091">
    <property type="entry name" value="PAS"/>
    <property type="match status" value="2"/>
</dbReference>
<feature type="domain" description="PAS" evidence="11">
    <location>
        <begin position="382"/>
        <end position="455"/>
    </location>
</feature>
<sequence>MSYVNRKLPTVLKLLLPALLLLCTTILLVFVAFNALYQEKQEKLSAMSLLLQHRMGSDPGLSFAMSSGNDALLYQRFQALLDETFPADNDLSGSLYIRATNQVVAYAPVQRNPRLLPYTLESVAPETETLLKTGQPQFYFTISKIRNVRVYNYSIPLYRDGSVYAVLNVNQSTEKIERQQTFIWVSGLGVCLVSLTVWLAMGLRSERHERHLQREQEKLIEWVKSYDGDSFSGETLDSKFELLKDLPQAFQNAVDLARRYRHQQRNVLDQVPLGLLTFDATGRVNYVNPYLCEMFGYPQEQLLTWDGTEYRSRFRFLDGTYPLDELQAGKRVENRVGVGRNSDGEEIPFSLSIRPFPSTGNGAPAWLVLVYNRSQEFAIDRLTQQTQVLLQSVALNVLLVDANLQIEHISPELCSLVGRREMDLIGKKLPDVELWQFPENGQALGLALERVLQTCRREHLEQQRALMHGREYVLELDLFPIRNPLSQEADGCMVFVKDITLYQEWEQLSRRVDAHSHYVQMAATIAHEVRNPMTSVRGFLQLLAKKMEGGEHQMYLDVMQSEIDRMNAILSEYLSMARPAQGSEQVDLASLVRETFLVLEGEANYRGVQLGLELEEGYRLEGNARELKQVLINLVRNAFDAMNGTDGKIDIRLHGGVIAVADNGCGMNPEQMERIFEPFFTTKAAGTGLGLPVCRKIVESHGGTLEVTSVPGRGTVFTVRFA</sequence>
<keyword evidence="9" id="KW-1133">Transmembrane helix</keyword>
<dbReference type="SUPFAM" id="SSF55874">
    <property type="entry name" value="ATPase domain of HSP90 chaperone/DNA topoisomerase II/histidine kinase"/>
    <property type="match status" value="1"/>
</dbReference>
<feature type="transmembrane region" description="Helical" evidence="9">
    <location>
        <begin position="14"/>
        <end position="37"/>
    </location>
</feature>
<dbReference type="eggNOG" id="COG4191">
    <property type="taxonomic scope" value="Bacteria"/>
</dbReference>
<dbReference type="PROSITE" id="PS50112">
    <property type="entry name" value="PAS"/>
    <property type="match status" value="2"/>
</dbReference>
<keyword evidence="5" id="KW-0547">Nucleotide-binding</keyword>
<reference evidence="12 13" key="1">
    <citation type="journal article" date="2013" name="Int. J. Syst. Evol. Microbiol.">
        <title>Tumebacillus flagellatus sp. nov., an alpha-amylase/pullulanase-producing bacterium isolated from cassava wastewater.</title>
        <authorList>
            <person name="Wang Q."/>
            <person name="Xie N."/>
            <person name="Qin Y."/>
            <person name="Shen N."/>
            <person name="Zhu J."/>
            <person name="Mi H."/>
            <person name="Huang R."/>
        </authorList>
    </citation>
    <scope>NUCLEOTIDE SEQUENCE [LARGE SCALE GENOMIC DNA]</scope>
    <source>
        <strain evidence="12 13">GST4</strain>
    </source>
</reference>
<dbReference type="CDD" id="cd00082">
    <property type="entry name" value="HisKA"/>
    <property type="match status" value="1"/>
</dbReference>
<dbReference type="Gene3D" id="1.10.287.130">
    <property type="match status" value="1"/>
</dbReference>
<evidence type="ECO:0000313" key="12">
    <source>
        <dbReference type="EMBL" id="KEO82171.1"/>
    </source>
</evidence>
<keyword evidence="4" id="KW-0808">Transferase</keyword>
<keyword evidence="8" id="KW-0902">Two-component regulatory system</keyword>
<evidence type="ECO:0000256" key="1">
    <source>
        <dbReference type="ARBA" id="ARBA00000085"/>
    </source>
</evidence>
<protein>
    <recommendedName>
        <fullName evidence="2">histidine kinase</fullName>
        <ecNumber evidence="2">2.7.13.3</ecNumber>
    </recommendedName>
</protein>
<dbReference type="PRINTS" id="PR00344">
    <property type="entry name" value="BCTRLSENSOR"/>
</dbReference>
<evidence type="ECO:0000256" key="2">
    <source>
        <dbReference type="ARBA" id="ARBA00012438"/>
    </source>
</evidence>
<evidence type="ECO:0000256" key="7">
    <source>
        <dbReference type="ARBA" id="ARBA00022840"/>
    </source>
</evidence>
<dbReference type="InterPro" id="IPR000014">
    <property type="entry name" value="PAS"/>
</dbReference>
<dbReference type="Gene3D" id="3.30.565.10">
    <property type="entry name" value="Histidine kinase-like ATPase, C-terminal domain"/>
    <property type="match status" value="1"/>
</dbReference>
<organism evidence="12 13">
    <name type="scientific">Tumebacillus flagellatus</name>
    <dbReference type="NCBI Taxonomy" id="1157490"/>
    <lineage>
        <taxon>Bacteria</taxon>
        <taxon>Bacillati</taxon>
        <taxon>Bacillota</taxon>
        <taxon>Bacilli</taxon>
        <taxon>Bacillales</taxon>
        <taxon>Alicyclobacillaceae</taxon>
        <taxon>Tumebacillus</taxon>
    </lineage>
</organism>
<evidence type="ECO:0000256" key="3">
    <source>
        <dbReference type="ARBA" id="ARBA00022553"/>
    </source>
</evidence>
<dbReference type="InterPro" id="IPR003594">
    <property type="entry name" value="HATPase_dom"/>
</dbReference>
<dbReference type="PANTHER" id="PTHR43065:SF10">
    <property type="entry name" value="PEROXIDE STRESS-ACTIVATED HISTIDINE KINASE MAK3"/>
    <property type="match status" value="1"/>
</dbReference>
<proteinExistence type="predicted"/>
<accession>A0A074LJ23</accession>
<dbReference type="STRING" id="1157490.EL26_16675"/>
<evidence type="ECO:0000256" key="6">
    <source>
        <dbReference type="ARBA" id="ARBA00022777"/>
    </source>
</evidence>
<dbReference type="EMBL" id="JMIR01000026">
    <property type="protein sequence ID" value="KEO82171.1"/>
    <property type="molecule type" value="Genomic_DNA"/>
</dbReference>
<dbReference type="AlphaFoldDB" id="A0A074LJ23"/>
<dbReference type="Pfam" id="PF02518">
    <property type="entry name" value="HATPase_c"/>
    <property type="match status" value="1"/>
</dbReference>
<evidence type="ECO:0000259" key="11">
    <source>
        <dbReference type="PROSITE" id="PS50112"/>
    </source>
</evidence>
<evidence type="ECO:0000256" key="4">
    <source>
        <dbReference type="ARBA" id="ARBA00022679"/>
    </source>
</evidence>
<dbReference type="Pfam" id="PF00512">
    <property type="entry name" value="HisKA"/>
    <property type="match status" value="1"/>
</dbReference>
<dbReference type="CDD" id="cd00130">
    <property type="entry name" value="PAS"/>
    <property type="match status" value="2"/>
</dbReference>
<dbReference type="InterPro" id="IPR036890">
    <property type="entry name" value="HATPase_C_sf"/>
</dbReference>
<keyword evidence="9" id="KW-0472">Membrane</keyword>
<dbReference type="Pfam" id="PF08448">
    <property type="entry name" value="PAS_4"/>
    <property type="match status" value="1"/>
</dbReference>
<dbReference type="SUPFAM" id="SSF55785">
    <property type="entry name" value="PYP-like sensor domain (PAS domain)"/>
    <property type="match status" value="2"/>
</dbReference>
<keyword evidence="7" id="KW-0067">ATP-binding</keyword>
<keyword evidence="6" id="KW-0418">Kinase</keyword>
<evidence type="ECO:0000256" key="9">
    <source>
        <dbReference type="SAM" id="Phobius"/>
    </source>
</evidence>
<dbReference type="EC" id="2.7.13.3" evidence="2"/>
<dbReference type="SMART" id="SM00387">
    <property type="entry name" value="HATPase_c"/>
    <property type="match status" value="1"/>
</dbReference>
<comment type="caution">
    <text evidence="12">The sequence shown here is derived from an EMBL/GenBank/DDBJ whole genome shotgun (WGS) entry which is preliminary data.</text>
</comment>
<feature type="domain" description="PAS" evidence="11">
    <location>
        <begin position="260"/>
        <end position="303"/>
    </location>
</feature>
<dbReference type="InterPro" id="IPR005467">
    <property type="entry name" value="His_kinase_dom"/>
</dbReference>
<feature type="domain" description="Histidine kinase" evidence="10">
    <location>
        <begin position="524"/>
        <end position="722"/>
    </location>
</feature>
<dbReference type="InterPro" id="IPR035965">
    <property type="entry name" value="PAS-like_dom_sf"/>
</dbReference>
<feature type="transmembrane region" description="Helical" evidence="9">
    <location>
        <begin position="181"/>
        <end position="201"/>
    </location>
</feature>
<evidence type="ECO:0000256" key="8">
    <source>
        <dbReference type="ARBA" id="ARBA00023012"/>
    </source>
</evidence>
<dbReference type="Proteomes" id="UP000027931">
    <property type="component" value="Unassembled WGS sequence"/>
</dbReference>
<dbReference type="SUPFAM" id="SSF47384">
    <property type="entry name" value="Homodimeric domain of signal transducing histidine kinase"/>
    <property type="match status" value="1"/>
</dbReference>
<comment type="catalytic activity">
    <reaction evidence="1">
        <text>ATP + protein L-histidine = ADP + protein N-phospho-L-histidine.</text>
        <dbReference type="EC" id="2.7.13.3"/>
    </reaction>
</comment>